<dbReference type="Pfam" id="PF00651">
    <property type="entry name" value="BTB"/>
    <property type="match status" value="1"/>
</dbReference>
<evidence type="ECO:0000256" key="1">
    <source>
        <dbReference type="SAM" id="MobiDB-lite"/>
    </source>
</evidence>
<dbReference type="AlphaFoldDB" id="A0AAD7N4I4"/>
<evidence type="ECO:0000313" key="3">
    <source>
        <dbReference type="EMBL" id="KAJ7746167.1"/>
    </source>
</evidence>
<gene>
    <name evidence="3" type="ORF">DFH07DRAFT_592274</name>
</gene>
<protein>
    <recommendedName>
        <fullName evidence="2">BTB domain-containing protein</fullName>
    </recommendedName>
</protein>
<dbReference type="CDD" id="cd18186">
    <property type="entry name" value="BTB_POZ_ZBTB_KLHL-like"/>
    <property type="match status" value="1"/>
</dbReference>
<keyword evidence="4" id="KW-1185">Reference proteome</keyword>
<feature type="domain" description="BTB" evidence="2">
    <location>
        <begin position="26"/>
        <end position="126"/>
    </location>
</feature>
<dbReference type="Proteomes" id="UP001215280">
    <property type="component" value="Unassembled WGS sequence"/>
</dbReference>
<dbReference type="Gene3D" id="3.30.710.10">
    <property type="entry name" value="Potassium Channel Kv1.1, Chain A"/>
    <property type="match status" value="1"/>
</dbReference>
<dbReference type="SUPFAM" id="SSF54695">
    <property type="entry name" value="POZ domain"/>
    <property type="match status" value="1"/>
</dbReference>
<proteinExistence type="predicted"/>
<evidence type="ECO:0000259" key="2">
    <source>
        <dbReference type="Pfam" id="PF00651"/>
    </source>
</evidence>
<feature type="region of interest" description="Disordered" evidence="1">
    <location>
        <begin position="1"/>
        <end position="20"/>
    </location>
</feature>
<dbReference type="EMBL" id="JARJLG010000099">
    <property type="protein sequence ID" value="KAJ7746167.1"/>
    <property type="molecule type" value="Genomic_DNA"/>
</dbReference>
<organism evidence="3 4">
    <name type="scientific">Mycena maculata</name>
    <dbReference type="NCBI Taxonomy" id="230809"/>
    <lineage>
        <taxon>Eukaryota</taxon>
        <taxon>Fungi</taxon>
        <taxon>Dikarya</taxon>
        <taxon>Basidiomycota</taxon>
        <taxon>Agaricomycotina</taxon>
        <taxon>Agaricomycetes</taxon>
        <taxon>Agaricomycetidae</taxon>
        <taxon>Agaricales</taxon>
        <taxon>Marasmiineae</taxon>
        <taxon>Mycenaceae</taxon>
        <taxon>Mycena</taxon>
    </lineage>
</organism>
<accession>A0AAD7N4I4</accession>
<name>A0AAD7N4I4_9AGAR</name>
<dbReference type="InterPro" id="IPR011333">
    <property type="entry name" value="SKP1/BTB/POZ_sf"/>
</dbReference>
<comment type="caution">
    <text evidence="3">The sequence shown here is derived from an EMBL/GenBank/DDBJ whole genome shotgun (WGS) entry which is preliminary data.</text>
</comment>
<evidence type="ECO:0000313" key="4">
    <source>
        <dbReference type="Proteomes" id="UP001215280"/>
    </source>
</evidence>
<sequence length="236" mass="25948">MTDKPIQDAPAPFSGISDSDDHPYPSDFILRSCDGVDFHVHREILKFGSACFEGMFTTVRNGVDKPSRDGKPVLSLPETNAVLTKLLTLAYPAHTAGGYTLTVADLDIFVDVYQAAHKYQFSLVEGLLGEILDNPFLLGAHPYRLFAIARVCQLPHIARKAALCTLESVLIPAPPEFPEMHLLTWADARKLFEFHQLCGKTAHDTAQNATKSINAGMTSIPFTQIRRRTDHLCGGA</sequence>
<dbReference type="InterPro" id="IPR000210">
    <property type="entry name" value="BTB/POZ_dom"/>
</dbReference>
<reference evidence="3" key="1">
    <citation type="submission" date="2023-03" db="EMBL/GenBank/DDBJ databases">
        <title>Massive genome expansion in bonnet fungi (Mycena s.s.) driven by repeated elements and novel gene families across ecological guilds.</title>
        <authorList>
            <consortium name="Lawrence Berkeley National Laboratory"/>
            <person name="Harder C.B."/>
            <person name="Miyauchi S."/>
            <person name="Viragh M."/>
            <person name="Kuo A."/>
            <person name="Thoen E."/>
            <person name="Andreopoulos B."/>
            <person name="Lu D."/>
            <person name="Skrede I."/>
            <person name="Drula E."/>
            <person name="Henrissat B."/>
            <person name="Morin E."/>
            <person name="Kohler A."/>
            <person name="Barry K."/>
            <person name="LaButti K."/>
            <person name="Morin E."/>
            <person name="Salamov A."/>
            <person name="Lipzen A."/>
            <person name="Mereny Z."/>
            <person name="Hegedus B."/>
            <person name="Baldrian P."/>
            <person name="Stursova M."/>
            <person name="Weitz H."/>
            <person name="Taylor A."/>
            <person name="Grigoriev I.V."/>
            <person name="Nagy L.G."/>
            <person name="Martin F."/>
            <person name="Kauserud H."/>
        </authorList>
    </citation>
    <scope>NUCLEOTIDE SEQUENCE</scope>
    <source>
        <strain evidence="3">CBHHK188m</strain>
    </source>
</reference>